<dbReference type="Proteomes" id="UP000559256">
    <property type="component" value="Unassembled WGS sequence"/>
</dbReference>
<proteinExistence type="predicted"/>
<reference evidence="3 4" key="1">
    <citation type="journal article" date="2020" name="ISME J.">
        <title>Uncovering the hidden diversity of litter-decomposition mechanisms in mushroom-forming fungi.</title>
        <authorList>
            <person name="Floudas D."/>
            <person name="Bentzer J."/>
            <person name="Ahren D."/>
            <person name="Johansson T."/>
            <person name="Persson P."/>
            <person name="Tunlid A."/>
        </authorList>
    </citation>
    <scope>NUCLEOTIDE SEQUENCE [LARGE SCALE GENOMIC DNA]</scope>
    <source>
        <strain evidence="3 4">CBS 291.85</strain>
    </source>
</reference>
<accession>A0A8H5GGP8</accession>
<feature type="region of interest" description="Disordered" evidence="1">
    <location>
        <begin position="394"/>
        <end position="473"/>
    </location>
</feature>
<organism evidence="3 4">
    <name type="scientific">Tetrapyrgos nigripes</name>
    <dbReference type="NCBI Taxonomy" id="182062"/>
    <lineage>
        <taxon>Eukaryota</taxon>
        <taxon>Fungi</taxon>
        <taxon>Dikarya</taxon>
        <taxon>Basidiomycota</taxon>
        <taxon>Agaricomycotina</taxon>
        <taxon>Agaricomycetes</taxon>
        <taxon>Agaricomycetidae</taxon>
        <taxon>Agaricales</taxon>
        <taxon>Marasmiineae</taxon>
        <taxon>Marasmiaceae</taxon>
        <taxon>Tetrapyrgos</taxon>
    </lineage>
</organism>
<feature type="compositionally biased region" description="Basic and acidic residues" evidence="1">
    <location>
        <begin position="394"/>
        <end position="404"/>
    </location>
</feature>
<keyword evidence="2" id="KW-0472">Membrane</keyword>
<evidence type="ECO:0000313" key="3">
    <source>
        <dbReference type="EMBL" id="KAF5364488.1"/>
    </source>
</evidence>
<protein>
    <submittedName>
        <fullName evidence="3">Uncharacterized protein</fullName>
    </submittedName>
</protein>
<evidence type="ECO:0000313" key="4">
    <source>
        <dbReference type="Proteomes" id="UP000559256"/>
    </source>
</evidence>
<keyword evidence="4" id="KW-1185">Reference proteome</keyword>
<feature type="transmembrane region" description="Helical" evidence="2">
    <location>
        <begin position="341"/>
        <end position="363"/>
    </location>
</feature>
<keyword evidence="2" id="KW-0812">Transmembrane</keyword>
<evidence type="ECO:0000256" key="1">
    <source>
        <dbReference type="SAM" id="MobiDB-lite"/>
    </source>
</evidence>
<feature type="compositionally biased region" description="Basic and acidic residues" evidence="1">
    <location>
        <begin position="445"/>
        <end position="458"/>
    </location>
</feature>
<comment type="caution">
    <text evidence="3">The sequence shown here is derived from an EMBL/GenBank/DDBJ whole genome shotgun (WGS) entry which is preliminary data.</text>
</comment>
<dbReference type="EMBL" id="JAACJM010000033">
    <property type="protein sequence ID" value="KAF5364488.1"/>
    <property type="molecule type" value="Genomic_DNA"/>
</dbReference>
<gene>
    <name evidence="3" type="ORF">D9758_010648</name>
</gene>
<evidence type="ECO:0000256" key="2">
    <source>
        <dbReference type="SAM" id="Phobius"/>
    </source>
</evidence>
<dbReference type="OrthoDB" id="3052647at2759"/>
<sequence>MSTVKIIVDDSDPRIQYSGSWTITSGNINQRNQQSRTGAVYNNTLHSSTKNGTSLSFRFNGTGWLGVYGTYDTTNSPGIEPPTCFLDGNFTWTFSTLTPGKLPTQLANNKLLCRADSRIGAADALPGEHELQVIHTDPQTALLFDYIVYESVPDSATDGEVLQISNQEVWDEDSNITFDAGWADNVDDSVISTEVNSSATVRFNGTGIQLLGTVLTNSSEATAGSYAIDNQQPVSFQYPFVNNSLPDSVFTTKKDQFTKQLLFNLSSLSPGEHTLVIINQAPNGTALDISYLFAQSLTKEEQASLFIPSTSPTSLAIPSPTSISSPLPPATSQSPKGHAGIIAGATLGFFVLIAFISGGIVLWQRRRLRRATGMTPFTAYTVSRSQQIITRADLKRAKAQGKEGDQDEGTEKAPLPSGSTSQEPNDMRVTNMKLQQRLAIMQDQVDQRGRELAERPAPRNEPMIEVPPNYSAV</sequence>
<name>A0A8H5GGP8_9AGAR</name>
<dbReference type="AlphaFoldDB" id="A0A8H5GGP8"/>
<dbReference type="Gene3D" id="2.60.120.260">
    <property type="entry name" value="Galactose-binding domain-like"/>
    <property type="match status" value="2"/>
</dbReference>
<keyword evidence="2" id="KW-1133">Transmembrane helix</keyword>